<evidence type="ECO:0000256" key="2">
    <source>
        <dbReference type="SAM" id="MobiDB-lite"/>
    </source>
</evidence>
<proteinExistence type="predicted"/>
<feature type="domain" description="CCHC-type" evidence="3">
    <location>
        <begin position="79"/>
        <end position="94"/>
    </location>
</feature>
<keyword evidence="1" id="KW-0863">Zinc-finger</keyword>
<gene>
    <name evidence="4" type="ORF">GMARGA_LOCUS8320</name>
</gene>
<keyword evidence="1" id="KW-0862">Zinc</keyword>
<dbReference type="EMBL" id="CAJVQB010004251">
    <property type="protein sequence ID" value="CAG8630826.1"/>
    <property type="molecule type" value="Genomic_DNA"/>
</dbReference>
<evidence type="ECO:0000256" key="1">
    <source>
        <dbReference type="PROSITE-ProRule" id="PRU00047"/>
    </source>
</evidence>
<dbReference type="InterPro" id="IPR036875">
    <property type="entry name" value="Znf_CCHC_sf"/>
</dbReference>
<name>A0ABN7UNE6_GIGMA</name>
<accession>A0ABN7UNE6</accession>
<evidence type="ECO:0000313" key="4">
    <source>
        <dbReference type="EMBL" id="CAG8630826.1"/>
    </source>
</evidence>
<dbReference type="SMART" id="SM00343">
    <property type="entry name" value="ZnF_C2HC"/>
    <property type="match status" value="1"/>
</dbReference>
<evidence type="ECO:0000259" key="3">
    <source>
        <dbReference type="PROSITE" id="PS50158"/>
    </source>
</evidence>
<dbReference type="Gene3D" id="4.10.60.10">
    <property type="entry name" value="Zinc finger, CCHC-type"/>
    <property type="match status" value="1"/>
</dbReference>
<protein>
    <submittedName>
        <fullName evidence="4">25676_t:CDS:1</fullName>
    </submittedName>
</protein>
<keyword evidence="5" id="KW-1185">Reference proteome</keyword>
<sequence>MTVQNPIPFVNPVISYLQQPMGRINTTVPTNLVEDPIRKLTSLMEELVVSINKGHNDNERFRNTYANKGNRENRSTVMCFNCRQSGHVSWDCPEKNYLRNTSQPINKSRRQGSEERNENAERNRPTIDVPRGESASNFKNPSTDSLFEMYAAKKRKKNDREATEVKEQGPDKEELEDPVHKVGRKIIVKKKRTRPIEPLITSNIQRYSVMTDLQNKRADITYAQLF</sequence>
<feature type="compositionally biased region" description="Basic and acidic residues" evidence="2">
    <location>
        <begin position="111"/>
        <end position="125"/>
    </location>
</feature>
<reference evidence="4 5" key="1">
    <citation type="submission" date="2021-06" db="EMBL/GenBank/DDBJ databases">
        <authorList>
            <person name="Kallberg Y."/>
            <person name="Tangrot J."/>
            <person name="Rosling A."/>
        </authorList>
    </citation>
    <scope>NUCLEOTIDE SEQUENCE [LARGE SCALE GENOMIC DNA]</scope>
    <source>
        <strain evidence="4 5">120-4 pot B 10/14</strain>
    </source>
</reference>
<dbReference type="Pfam" id="PF00098">
    <property type="entry name" value="zf-CCHC"/>
    <property type="match status" value="1"/>
</dbReference>
<dbReference type="InterPro" id="IPR001878">
    <property type="entry name" value="Znf_CCHC"/>
</dbReference>
<comment type="caution">
    <text evidence="4">The sequence shown here is derived from an EMBL/GenBank/DDBJ whole genome shotgun (WGS) entry which is preliminary data.</text>
</comment>
<dbReference type="SUPFAM" id="SSF57756">
    <property type="entry name" value="Retrovirus zinc finger-like domains"/>
    <property type="match status" value="1"/>
</dbReference>
<feature type="compositionally biased region" description="Basic and acidic residues" evidence="2">
    <location>
        <begin position="158"/>
        <end position="177"/>
    </location>
</feature>
<feature type="region of interest" description="Disordered" evidence="2">
    <location>
        <begin position="91"/>
        <end position="142"/>
    </location>
</feature>
<evidence type="ECO:0000313" key="5">
    <source>
        <dbReference type="Proteomes" id="UP000789901"/>
    </source>
</evidence>
<keyword evidence="1" id="KW-0479">Metal-binding</keyword>
<organism evidence="4 5">
    <name type="scientific">Gigaspora margarita</name>
    <dbReference type="NCBI Taxonomy" id="4874"/>
    <lineage>
        <taxon>Eukaryota</taxon>
        <taxon>Fungi</taxon>
        <taxon>Fungi incertae sedis</taxon>
        <taxon>Mucoromycota</taxon>
        <taxon>Glomeromycotina</taxon>
        <taxon>Glomeromycetes</taxon>
        <taxon>Diversisporales</taxon>
        <taxon>Gigasporaceae</taxon>
        <taxon>Gigaspora</taxon>
    </lineage>
</organism>
<feature type="region of interest" description="Disordered" evidence="2">
    <location>
        <begin position="154"/>
        <end position="177"/>
    </location>
</feature>
<dbReference type="PROSITE" id="PS50158">
    <property type="entry name" value="ZF_CCHC"/>
    <property type="match status" value="1"/>
</dbReference>
<dbReference type="Proteomes" id="UP000789901">
    <property type="component" value="Unassembled WGS sequence"/>
</dbReference>